<dbReference type="AlphaFoldDB" id="A0A1S2NBF8"/>
<accession>A0A1S2NBF8</accession>
<comment type="caution">
    <text evidence="1">The sequence shown here is derived from an EMBL/GenBank/DDBJ whole genome shotgun (WGS) entry which is preliminary data.</text>
</comment>
<evidence type="ECO:0000313" key="2">
    <source>
        <dbReference type="Proteomes" id="UP000180246"/>
    </source>
</evidence>
<gene>
    <name evidence="1" type="ORF">LO55_3659</name>
</gene>
<organism evidence="1 2">
    <name type="scientific">Massilia timonae</name>
    <dbReference type="NCBI Taxonomy" id="47229"/>
    <lineage>
        <taxon>Bacteria</taxon>
        <taxon>Pseudomonadati</taxon>
        <taxon>Pseudomonadota</taxon>
        <taxon>Betaproteobacteria</taxon>
        <taxon>Burkholderiales</taxon>
        <taxon>Oxalobacteraceae</taxon>
        <taxon>Telluria group</taxon>
        <taxon>Massilia</taxon>
    </lineage>
</organism>
<evidence type="ECO:0000313" key="1">
    <source>
        <dbReference type="EMBL" id="OIJ41672.1"/>
    </source>
</evidence>
<sequence>MTVNGFRVIARREIIDSGFELVFEETEDLPTLSGSLEKNMQVLELPG</sequence>
<reference evidence="1 2" key="1">
    <citation type="submission" date="2014-10" db="EMBL/GenBank/DDBJ databases">
        <authorList>
            <person name="Seo M.-J."/>
            <person name="Seok Y.J."/>
            <person name="Cha I.-T."/>
        </authorList>
    </citation>
    <scope>NUCLEOTIDE SEQUENCE [LARGE SCALE GENOMIC DNA]</scope>
    <source>
        <strain evidence="1 2">NEU</strain>
    </source>
</reference>
<dbReference type="RefSeq" id="WP_177185545.1">
    <property type="nucleotide sequence ID" value="NZ_JRYB01000001.1"/>
</dbReference>
<dbReference type="Proteomes" id="UP000180246">
    <property type="component" value="Unassembled WGS sequence"/>
</dbReference>
<dbReference type="EMBL" id="JRYB01000001">
    <property type="protein sequence ID" value="OIJ41672.1"/>
    <property type="molecule type" value="Genomic_DNA"/>
</dbReference>
<protein>
    <submittedName>
        <fullName evidence="1">Uncharacterized protein</fullName>
    </submittedName>
</protein>
<name>A0A1S2NBF8_9BURK</name>
<proteinExistence type="predicted"/>